<dbReference type="Pfam" id="PF02545">
    <property type="entry name" value="Maf"/>
    <property type="match status" value="1"/>
</dbReference>
<dbReference type="NCBIfam" id="TIGR00172">
    <property type="entry name" value="maf"/>
    <property type="match status" value="1"/>
</dbReference>
<dbReference type="PANTHER" id="PTHR43213:SF5">
    <property type="entry name" value="BIFUNCTIONAL DTTP_UTP PYROPHOSPHATASE_METHYLTRANSFERASE PROTEIN-RELATED"/>
    <property type="match status" value="1"/>
</dbReference>
<comment type="subcellular location">
    <subcellularLocation>
        <location evidence="3">Cytoplasm</location>
    </subcellularLocation>
</comment>
<dbReference type="KEGG" id="bwa:HLV38_06890"/>
<dbReference type="EC" id="3.6.1.9" evidence="3"/>
<comment type="similarity">
    <text evidence="3">Belongs to the Maf family. YhdE subfamily.</text>
</comment>
<feature type="active site" description="Proton acceptor" evidence="3">
    <location>
        <position position="91"/>
    </location>
</feature>
<dbReference type="AlphaFoldDB" id="A0A6M8J1P1"/>
<dbReference type="EMBL" id="CP053716">
    <property type="protein sequence ID" value="QKF07860.1"/>
    <property type="molecule type" value="Genomic_DNA"/>
</dbReference>
<keyword evidence="3" id="KW-0546">Nucleotide metabolism</keyword>
<evidence type="ECO:0000313" key="5">
    <source>
        <dbReference type="Proteomes" id="UP000503297"/>
    </source>
</evidence>
<keyword evidence="3" id="KW-0963">Cytoplasm</keyword>
<proteinExistence type="inferred from homology"/>
<feature type="site" description="Important for substrate specificity" evidence="3">
    <location>
        <position position="26"/>
    </location>
</feature>
<evidence type="ECO:0000313" key="4">
    <source>
        <dbReference type="EMBL" id="QKF07860.1"/>
    </source>
</evidence>
<dbReference type="GO" id="GO:0009117">
    <property type="term" value="P:nucleotide metabolic process"/>
    <property type="evidence" value="ECO:0007669"/>
    <property type="project" value="UniProtKB-KW"/>
</dbReference>
<comment type="cofactor">
    <cofactor evidence="1 3">
        <name>a divalent metal cation</name>
        <dbReference type="ChEBI" id="CHEBI:60240"/>
    </cofactor>
</comment>
<name>A0A6M8J1P1_9ACTN</name>
<reference evidence="5" key="1">
    <citation type="submission" date="2020-05" db="EMBL/GenBank/DDBJ databases">
        <title>Novel species in genus Nocardioides.</title>
        <authorList>
            <person name="Zhang G."/>
        </authorList>
    </citation>
    <scope>NUCLEOTIDE SEQUENCE [LARGE SCALE GENOMIC DNA]</scope>
    <source>
        <strain evidence="5">zg-1050</strain>
    </source>
</reference>
<dbReference type="SUPFAM" id="SSF52972">
    <property type="entry name" value="ITPase-like"/>
    <property type="match status" value="1"/>
</dbReference>
<dbReference type="Proteomes" id="UP000503297">
    <property type="component" value="Chromosome"/>
</dbReference>
<evidence type="ECO:0000256" key="2">
    <source>
        <dbReference type="ARBA" id="ARBA00022801"/>
    </source>
</evidence>
<accession>A0A6M8J1P1</accession>
<dbReference type="GO" id="GO:0047429">
    <property type="term" value="F:nucleoside triphosphate diphosphatase activity"/>
    <property type="evidence" value="ECO:0007669"/>
    <property type="project" value="UniProtKB-EC"/>
</dbReference>
<evidence type="ECO:0000256" key="3">
    <source>
        <dbReference type="HAMAP-Rule" id="MF_00528"/>
    </source>
</evidence>
<sequence>MGEQAVAVDQQDDIEFQVVLASASPRRAHLLRQAGVPFVVHATEVDESLEPDDLVSLPEAAKKLAERKARAAVQELVVETFAGSLIVIGADTVVDCDGRLFGKPADVDHARRMLRALAGRTHRVHTAVSVWLIHAPSTDDLSLGYRTFVDTARVTFRPLTDADIDAYLNCGESLDKAGAYAIQGAGGGLVEGVEGLRSTVVGLPIERLMGEFPDIARQRQASAVGAPGAQRAEGGERG</sequence>
<evidence type="ECO:0000256" key="1">
    <source>
        <dbReference type="ARBA" id="ARBA00001968"/>
    </source>
</evidence>
<dbReference type="RefSeq" id="WP_173165345.1">
    <property type="nucleotide sequence ID" value="NZ_CP053716.1"/>
</dbReference>
<dbReference type="PANTHER" id="PTHR43213">
    <property type="entry name" value="BIFUNCTIONAL DTTP/UTP PYROPHOSPHATASE/METHYLTRANSFERASE PROTEIN-RELATED"/>
    <property type="match status" value="1"/>
</dbReference>
<comment type="catalytic activity">
    <reaction evidence="3">
        <text>dTTP + H2O = dTMP + diphosphate + H(+)</text>
        <dbReference type="Rhea" id="RHEA:28534"/>
        <dbReference type="ChEBI" id="CHEBI:15377"/>
        <dbReference type="ChEBI" id="CHEBI:15378"/>
        <dbReference type="ChEBI" id="CHEBI:33019"/>
        <dbReference type="ChEBI" id="CHEBI:37568"/>
        <dbReference type="ChEBI" id="CHEBI:63528"/>
        <dbReference type="EC" id="3.6.1.9"/>
    </reaction>
</comment>
<dbReference type="InterPro" id="IPR003697">
    <property type="entry name" value="Maf-like"/>
</dbReference>
<dbReference type="CDD" id="cd00555">
    <property type="entry name" value="Maf"/>
    <property type="match status" value="1"/>
</dbReference>
<feature type="site" description="Important for substrate specificity" evidence="3">
    <location>
        <position position="183"/>
    </location>
</feature>
<comment type="function">
    <text evidence="3">Nucleoside triphosphate pyrophosphatase that hydrolyzes dTTP and UTP. May have a dual role in cell division arrest and in preventing the incorporation of modified nucleotides into cellular nucleic acids.</text>
</comment>
<comment type="caution">
    <text evidence="3">Lacks conserved residue(s) required for the propagation of feature annotation.</text>
</comment>
<comment type="catalytic activity">
    <reaction evidence="3">
        <text>UTP + H2O = UMP + diphosphate + H(+)</text>
        <dbReference type="Rhea" id="RHEA:29395"/>
        <dbReference type="ChEBI" id="CHEBI:15377"/>
        <dbReference type="ChEBI" id="CHEBI:15378"/>
        <dbReference type="ChEBI" id="CHEBI:33019"/>
        <dbReference type="ChEBI" id="CHEBI:46398"/>
        <dbReference type="ChEBI" id="CHEBI:57865"/>
        <dbReference type="EC" id="3.6.1.9"/>
    </reaction>
</comment>
<dbReference type="Gene3D" id="3.90.950.10">
    <property type="match status" value="1"/>
</dbReference>
<keyword evidence="5" id="KW-1185">Reference proteome</keyword>
<dbReference type="HAMAP" id="MF_00528">
    <property type="entry name" value="Maf"/>
    <property type="match status" value="1"/>
</dbReference>
<dbReference type="PIRSF" id="PIRSF006305">
    <property type="entry name" value="Maf"/>
    <property type="match status" value="1"/>
</dbReference>
<gene>
    <name evidence="4" type="primary">maf</name>
    <name evidence="4" type="ORF">HLV38_06890</name>
</gene>
<dbReference type="InterPro" id="IPR029001">
    <property type="entry name" value="ITPase-like_fam"/>
</dbReference>
<keyword evidence="2 3" id="KW-0378">Hydrolase</keyword>
<feature type="site" description="Important for substrate specificity" evidence="3">
    <location>
        <position position="92"/>
    </location>
</feature>
<dbReference type="GO" id="GO:0005737">
    <property type="term" value="C:cytoplasm"/>
    <property type="evidence" value="ECO:0007669"/>
    <property type="project" value="UniProtKB-SubCell"/>
</dbReference>
<organism evidence="4 5">
    <name type="scientific">Berryella wangjianweii</name>
    <dbReference type="NCBI Taxonomy" id="2734634"/>
    <lineage>
        <taxon>Bacteria</taxon>
        <taxon>Bacillati</taxon>
        <taxon>Actinomycetota</taxon>
        <taxon>Coriobacteriia</taxon>
        <taxon>Eggerthellales</taxon>
        <taxon>Eggerthellaceae</taxon>
        <taxon>Berryella</taxon>
    </lineage>
</organism>
<protein>
    <recommendedName>
        <fullName evidence="3">dTTP/UTP pyrophosphatase</fullName>
        <shortName evidence="3">dTTPase/UTPase</shortName>
        <ecNumber evidence="3">3.6.1.9</ecNumber>
    </recommendedName>
    <alternativeName>
        <fullName evidence="3">Nucleoside triphosphate pyrophosphatase</fullName>
    </alternativeName>
    <alternativeName>
        <fullName evidence="3">Nucleotide pyrophosphatase</fullName>
        <shortName evidence="3">Nucleotide PPase</shortName>
    </alternativeName>
</protein>